<feature type="region of interest" description="Disordered" evidence="6">
    <location>
        <begin position="1"/>
        <end position="77"/>
    </location>
</feature>
<evidence type="ECO:0000256" key="4">
    <source>
        <dbReference type="ARBA" id="ARBA00037112"/>
    </source>
</evidence>
<evidence type="ECO:0000256" key="5">
    <source>
        <dbReference type="ARBA" id="ARBA00040604"/>
    </source>
</evidence>
<dbReference type="GO" id="GO:0006979">
    <property type="term" value="P:response to oxidative stress"/>
    <property type="evidence" value="ECO:0007669"/>
    <property type="project" value="TreeGrafter"/>
</dbReference>
<feature type="domain" description="TLDc" evidence="7">
    <location>
        <begin position="95"/>
        <end position="313"/>
    </location>
</feature>
<protein>
    <recommendedName>
        <fullName evidence="5">Oxidation resistance protein 1</fullName>
    </recommendedName>
</protein>
<sequence length="315" mass="34702">MWTGLIRRFTEDSQLSPSSDHHHHHHHHQPDDDDDDDRQQLGYEAARSPGGRDDGVTGVFTPPGRRTATASPFRPPPLEPLILKGYRDNTPQQARLLTHVVAEEIRTMVPERLRIGEDWRLVYSLEQDGASLATLYQKCRRFEGRRVGFVLVVKDEEGGTFGAYLSEYPRPAPSYFGNGECFLWRASTLMSLPLPPSADTTHLTRSTTLPSPTSPTIQSATPATTTTSHSSGNMTPSESIRFKAFPYSGLNDCYINCESGFLSVGSGGGHYGLWLDDSLDVGHSAQCDTFGNEPLSDAGHKFGVWGVEVWVLGGE</sequence>
<evidence type="ECO:0000313" key="9">
    <source>
        <dbReference type="Proteomes" id="UP000078544"/>
    </source>
</evidence>
<dbReference type="OrthoDB" id="26679at2759"/>
<dbReference type="GO" id="GO:0005634">
    <property type="term" value="C:nucleus"/>
    <property type="evidence" value="ECO:0007669"/>
    <property type="project" value="TreeGrafter"/>
</dbReference>
<dbReference type="Proteomes" id="UP000078544">
    <property type="component" value="Unassembled WGS sequence"/>
</dbReference>
<feature type="region of interest" description="Disordered" evidence="6">
    <location>
        <begin position="197"/>
        <end position="235"/>
    </location>
</feature>
<evidence type="ECO:0000256" key="3">
    <source>
        <dbReference type="ARBA" id="ARBA00023128"/>
    </source>
</evidence>
<evidence type="ECO:0000256" key="2">
    <source>
        <dbReference type="ARBA" id="ARBA00009540"/>
    </source>
</evidence>
<dbReference type="PANTHER" id="PTHR23354">
    <property type="entry name" value="NUCLEOLAR PROTEIN 7/ESTROGEN RECEPTOR COACTIVATOR-RELATED"/>
    <property type="match status" value="1"/>
</dbReference>
<keyword evidence="3" id="KW-0496">Mitochondrion</keyword>
<keyword evidence="9" id="KW-1185">Reference proteome</keyword>
<dbReference type="STRING" id="1081109.A0A162IHA3"/>
<name>A0A162IHA3_9HYPO</name>
<dbReference type="AlphaFoldDB" id="A0A162IHA3"/>
<feature type="compositionally biased region" description="Low complexity" evidence="6">
    <location>
        <begin position="200"/>
        <end position="231"/>
    </location>
</feature>
<evidence type="ECO:0000259" key="7">
    <source>
        <dbReference type="PROSITE" id="PS51886"/>
    </source>
</evidence>
<evidence type="ECO:0000256" key="1">
    <source>
        <dbReference type="ARBA" id="ARBA00004173"/>
    </source>
</evidence>
<dbReference type="Pfam" id="PF07534">
    <property type="entry name" value="TLD"/>
    <property type="match status" value="2"/>
</dbReference>
<accession>A0A162IHA3</accession>
<dbReference type="SMART" id="SM00584">
    <property type="entry name" value="TLDc"/>
    <property type="match status" value="1"/>
</dbReference>
<dbReference type="GO" id="GO:0005739">
    <property type="term" value="C:mitochondrion"/>
    <property type="evidence" value="ECO:0007669"/>
    <property type="project" value="UniProtKB-SubCell"/>
</dbReference>
<reference evidence="8 9" key="1">
    <citation type="journal article" date="2016" name="Genome Biol. Evol.">
        <title>Divergent and convergent evolution of fungal pathogenicity.</title>
        <authorList>
            <person name="Shang Y."/>
            <person name="Xiao G."/>
            <person name="Zheng P."/>
            <person name="Cen K."/>
            <person name="Zhan S."/>
            <person name="Wang C."/>
        </authorList>
    </citation>
    <scope>NUCLEOTIDE SEQUENCE [LARGE SCALE GENOMIC DNA]</scope>
    <source>
        <strain evidence="8 9">RCEF 2490</strain>
    </source>
</reference>
<comment type="similarity">
    <text evidence="2">Belongs to the OXR1 family.</text>
</comment>
<dbReference type="EMBL" id="AZGY01000013">
    <property type="protein sequence ID" value="KZZ93443.1"/>
    <property type="molecule type" value="Genomic_DNA"/>
</dbReference>
<comment type="function">
    <text evidence="4">May be involved in protection from oxidative damage.</text>
</comment>
<proteinExistence type="inferred from homology"/>
<comment type="caution">
    <text evidence="8">The sequence shown here is derived from an EMBL/GenBank/DDBJ whole genome shotgun (WGS) entry which is preliminary data.</text>
</comment>
<dbReference type="InterPro" id="IPR006571">
    <property type="entry name" value="TLDc_dom"/>
</dbReference>
<comment type="subcellular location">
    <subcellularLocation>
        <location evidence="1">Mitochondrion</location>
    </subcellularLocation>
</comment>
<evidence type="ECO:0000256" key="6">
    <source>
        <dbReference type="SAM" id="MobiDB-lite"/>
    </source>
</evidence>
<dbReference type="PANTHER" id="PTHR23354:SF62">
    <property type="entry name" value="MUSTARD, ISOFORM V"/>
    <property type="match status" value="1"/>
</dbReference>
<evidence type="ECO:0000313" key="8">
    <source>
        <dbReference type="EMBL" id="KZZ93443.1"/>
    </source>
</evidence>
<gene>
    <name evidence="8" type="ORF">AAL_05828</name>
</gene>
<organism evidence="8 9">
    <name type="scientific">Moelleriella libera RCEF 2490</name>
    <dbReference type="NCBI Taxonomy" id="1081109"/>
    <lineage>
        <taxon>Eukaryota</taxon>
        <taxon>Fungi</taxon>
        <taxon>Dikarya</taxon>
        <taxon>Ascomycota</taxon>
        <taxon>Pezizomycotina</taxon>
        <taxon>Sordariomycetes</taxon>
        <taxon>Hypocreomycetidae</taxon>
        <taxon>Hypocreales</taxon>
        <taxon>Clavicipitaceae</taxon>
        <taxon>Moelleriella</taxon>
    </lineage>
</organism>
<dbReference type="PROSITE" id="PS51886">
    <property type="entry name" value="TLDC"/>
    <property type="match status" value="1"/>
</dbReference>